<protein>
    <submittedName>
        <fullName evidence="2">Uncharacterized protein</fullName>
    </submittedName>
</protein>
<evidence type="ECO:0000313" key="2">
    <source>
        <dbReference type="EMBL" id="CAD8098484.1"/>
    </source>
</evidence>
<feature type="transmembrane region" description="Helical" evidence="1">
    <location>
        <begin position="12"/>
        <end position="31"/>
    </location>
</feature>
<keyword evidence="1" id="KW-0812">Transmembrane</keyword>
<accession>A0A8S1P6N0</accession>
<keyword evidence="1" id="KW-1133">Transmembrane helix</keyword>
<feature type="transmembrane region" description="Helical" evidence="1">
    <location>
        <begin position="74"/>
        <end position="95"/>
    </location>
</feature>
<proteinExistence type="predicted"/>
<feature type="transmembrane region" description="Helical" evidence="1">
    <location>
        <begin position="107"/>
        <end position="124"/>
    </location>
</feature>
<evidence type="ECO:0000256" key="1">
    <source>
        <dbReference type="SAM" id="Phobius"/>
    </source>
</evidence>
<reference evidence="2" key="1">
    <citation type="submission" date="2021-01" db="EMBL/GenBank/DDBJ databases">
        <authorList>
            <consortium name="Genoscope - CEA"/>
            <person name="William W."/>
        </authorList>
    </citation>
    <scope>NUCLEOTIDE SEQUENCE</scope>
</reference>
<feature type="transmembrane region" description="Helical" evidence="1">
    <location>
        <begin position="43"/>
        <end position="67"/>
    </location>
</feature>
<keyword evidence="1" id="KW-0472">Membrane</keyword>
<gene>
    <name evidence="2" type="ORF">PPRIM_AZ9-3.1.T1070064</name>
</gene>
<dbReference type="Proteomes" id="UP000688137">
    <property type="component" value="Unassembled WGS sequence"/>
</dbReference>
<name>A0A8S1P6N0_PARPR</name>
<sequence length="141" mass="16145">MVELDAKKQLAISNLALLMIEIVLLSEYSYMNEHPHRNESLTYVRFAISGQVFMMLAFMGLIATYFFPHRYVKLGILGSLCLGFVLVFIGMIVGAKYYKDGYDTIASTWWIEVGLIILGLLNYIQAFSNEPKANEEYQRQV</sequence>
<comment type="caution">
    <text evidence="2">The sequence shown here is derived from an EMBL/GenBank/DDBJ whole genome shotgun (WGS) entry which is preliminary data.</text>
</comment>
<evidence type="ECO:0000313" key="3">
    <source>
        <dbReference type="Proteomes" id="UP000688137"/>
    </source>
</evidence>
<dbReference type="AlphaFoldDB" id="A0A8S1P6N0"/>
<dbReference type="OMA" id="MIVGAKY"/>
<keyword evidence="3" id="KW-1185">Reference proteome</keyword>
<organism evidence="2 3">
    <name type="scientific">Paramecium primaurelia</name>
    <dbReference type="NCBI Taxonomy" id="5886"/>
    <lineage>
        <taxon>Eukaryota</taxon>
        <taxon>Sar</taxon>
        <taxon>Alveolata</taxon>
        <taxon>Ciliophora</taxon>
        <taxon>Intramacronucleata</taxon>
        <taxon>Oligohymenophorea</taxon>
        <taxon>Peniculida</taxon>
        <taxon>Parameciidae</taxon>
        <taxon>Paramecium</taxon>
    </lineage>
</organism>
<dbReference type="EMBL" id="CAJJDM010000110">
    <property type="protein sequence ID" value="CAD8098484.1"/>
    <property type="molecule type" value="Genomic_DNA"/>
</dbReference>